<evidence type="ECO:0000313" key="1">
    <source>
        <dbReference type="EMBL" id="KOB88124.1"/>
    </source>
</evidence>
<dbReference type="AlphaFoldDB" id="A0A0L7M5K3"/>
<dbReference type="EMBL" id="DS016892">
    <property type="protein sequence ID" value="KOB88124.1"/>
    <property type="molecule type" value="Genomic_DNA"/>
</dbReference>
<dbReference type="Proteomes" id="UP000054282">
    <property type="component" value="Unassembled WGS sequence"/>
</dbReference>
<proteinExistence type="predicted"/>
<reference evidence="2" key="2">
    <citation type="submission" date="2006-09" db="EMBL/GenBank/DDBJ databases">
        <title>The genome sequence of Plasmodium falciparum Dd2.</title>
        <authorList>
            <consortium name="The Broad Institute Genome Sequencing Platform"/>
            <person name="Birren B."/>
            <person name="Lander E."/>
            <person name="Galagan J."/>
            <person name="Nusbaum C."/>
            <person name="Devon K."/>
            <person name="Henn M."/>
            <person name="Jaffe D."/>
            <person name="Butler J."/>
            <person name="Alvarez P."/>
            <person name="Gnerre S."/>
            <person name="Grabherr M."/>
            <person name="Kleber M."/>
            <person name="Mauceli E."/>
            <person name="Brockman W."/>
            <person name="MacCallum I.A."/>
            <person name="Rounsley S."/>
            <person name="Young S."/>
            <person name="LaButti K."/>
            <person name="Pushparaj V."/>
            <person name="DeCaprio D."/>
            <person name="Crawford M."/>
            <person name="Koehrsen M."/>
            <person name="Engels R."/>
            <person name="Montgomery P."/>
            <person name="Pearson M."/>
            <person name="Howarth C."/>
            <person name="Larson L."/>
            <person name="Luoma S."/>
            <person name="White J."/>
            <person name="Kodira C."/>
            <person name="Zeng Q."/>
            <person name="O'Leary S."/>
            <person name="Yandava C."/>
            <person name="Alvarado L."/>
            <person name="Wirth D."/>
            <person name="Volkman S."/>
            <person name="Hartl D."/>
        </authorList>
    </citation>
    <scope>NUCLEOTIDE SEQUENCE [LARGE SCALE GENOMIC DNA]</scope>
</reference>
<evidence type="ECO:0000313" key="2">
    <source>
        <dbReference type="Proteomes" id="UP000054282"/>
    </source>
</evidence>
<organism evidence="1 2">
    <name type="scientific">Plasmodium falciparum (isolate Dd2)</name>
    <dbReference type="NCBI Taxonomy" id="57267"/>
    <lineage>
        <taxon>Eukaryota</taxon>
        <taxon>Sar</taxon>
        <taxon>Alveolata</taxon>
        <taxon>Apicomplexa</taxon>
        <taxon>Aconoidasida</taxon>
        <taxon>Haemosporida</taxon>
        <taxon>Plasmodiidae</taxon>
        <taxon>Plasmodium</taxon>
        <taxon>Plasmodium (Laverania)</taxon>
    </lineage>
</organism>
<sequence length="102" mass="12102">MKDNNNNNNNTNSNSNTCDVIYIVSRDSNDLYLNKQKEFLSNFDNDELINKIKEQQSTVQIFNEKDIINSKNELLLSNKTYNNFIDQYNDIKLKNKYIKKIK</sequence>
<protein>
    <submittedName>
        <fullName evidence="1">Uncharacterized protein</fullName>
    </submittedName>
</protein>
<gene>
    <name evidence="1" type="ORF">PFDG_04610</name>
</gene>
<reference evidence="2" key="1">
    <citation type="submission" date="2006-09" db="EMBL/GenBank/DDBJ databases">
        <title>Annotation of Plasmodium falciparum Dd2.</title>
        <authorList>
            <consortium name="The Broad Institute Genome Sequencing Platform"/>
            <person name="Volkman S.K."/>
            <person name="Neafsey D.E."/>
            <person name="Dash A.P."/>
            <person name="Chitnis C.E."/>
            <person name="Hartl D.L."/>
            <person name="Young S.K."/>
            <person name="Zeng Q."/>
            <person name="Koehrsen M."/>
            <person name="Alvarado L."/>
            <person name="Berlin A."/>
            <person name="Borenstein D."/>
            <person name="Chapman S.B."/>
            <person name="Chen Z."/>
            <person name="Engels R."/>
            <person name="Freedman E."/>
            <person name="Gellesch M."/>
            <person name="Goldberg J."/>
            <person name="Griggs A."/>
            <person name="Gujja S."/>
            <person name="Heilman E.R."/>
            <person name="Heiman D.I."/>
            <person name="Howarth C."/>
            <person name="Jen D."/>
            <person name="Larson L."/>
            <person name="Mehta T."/>
            <person name="Neiman D."/>
            <person name="Park D."/>
            <person name="Pearson M."/>
            <person name="Roberts A."/>
            <person name="Saif S."/>
            <person name="Shea T."/>
            <person name="Shenoy N."/>
            <person name="Sisk P."/>
            <person name="Stolte C."/>
            <person name="Sykes S."/>
            <person name="Walk T."/>
            <person name="White J."/>
            <person name="Yandava C."/>
            <person name="Haas B."/>
            <person name="Henn M.R."/>
            <person name="Nusbaum C."/>
            <person name="Birren B."/>
        </authorList>
    </citation>
    <scope>NUCLEOTIDE SEQUENCE [LARGE SCALE GENOMIC DNA]</scope>
</reference>
<accession>A0A0L7M5K3</accession>
<dbReference type="KEGG" id="pfd:PFDG_04610"/>
<name>A0A0L7M5K3_PLAF4</name>